<dbReference type="InterPro" id="IPR012134">
    <property type="entry name" value="Glu-5-SA_DH"/>
</dbReference>
<dbReference type="PANTHER" id="PTHR11063:SF8">
    <property type="entry name" value="DELTA-1-PYRROLINE-5-CARBOXYLATE SYNTHASE"/>
    <property type="match status" value="1"/>
</dbReference>
<protein>
    <recommendedName>
        <fullName evidence="7">Gamma-glutamyl phosphate reductase</fullName>
        <shortName evidence="7">GPR</shortName>
        <ecNumber evidence="7">1.2.1.41</ecNumber>
    </recommendedName>
    <alternativeName>
        <fullName evidence="7">Glutamate-5-semialdehyde dehydrogenase</fullName>
    </alternativeName>
    <alternativeName>
        <fullName evidence="7">Glutamyl-gamma-semialdehyde dehydrogenase</fullName>
        <shortName evidence="7">GSA dehydrogenase</shortName>
    </alternativeName>
</protein>
<evidence type="ECO:0000259" key="8">
    <source>
        <dbReference type="Pfam" id="PF00171"/>
    </source>
</evidence>
<dbReference type="FunFam" id="3.40.309.10:FF:000006">
    <property type="entry name" value="Gamma-glutamyl phosphate reductase"/>
    <property type="match status" value="1"/>
</dbReference>
<evidence type="ECO:0000256" key="3">
    <source>
        <dbReference type="ARBA" id="ARBA00022650"/>
    </source>
</evidence>
<dbReference type="Gene3D" id="3.40.605.10">
    <property type="entry name" value="Aldehyde Dehydrogenase, Chain A, domain 1"/>
    <property type="match status" value="1"/>
</dbReference>
<dbReference type="NCBIfam" id="NF001221">
    <property type="entry name" value="PRK00197.1"/>
    <property type="match status" value="1"/>
</dbReference>
<organism evidence="9 10">
    <name type="scientific">Puniceicoccus vermicola</name>
    <dbReference type="NCBI Taxonomy" id="388746"/>
    <lineage>
        <taxon>Bacteria</taxon>
        <taxon>Pseudomonadati</taxon>
        <taxon>Verrucomicrobiota</taxon>
        <taxon>Opitutia</taxon>
        <taxon>Puniceicoccales</taxon>
        <taxon>Puniceicoccaceae</taxon>
        <taxon>Puniceicoccus</taxon>
    </lineage>
</organism>
<keyword evidence="10" id="KW-1185">Reference proteome</keyword>
<dbReference type="InterPro" id="IPR000965">
    <property type="entry name" value="GPR_dom"/>
</dbReference>
<dbReference type="InterPro" id="IPR015590">
    <property type="entry name" value="Aldehyde_DH_dom"/>
</dbReference>
<keyword evidence="7" id="KW-0963">Cytoplasm</keyword>
<dbReference type="SUPFAM" id="SSF53720">
    <property type="entry name" value="ALDH-like"/>
    <property type="match status" value="1"/>
</dbReference>
<keyword evidence="3 7" id="KW-0641">Proline biosynthesis</keyword>
<dbReference type="GO" id="GO:0050661">
    <property type="term" value="F:NADP binding"/>
    <property type="evidence" value="ECO:0007669"/>
    <property type="project" value="InterPro"/>
</dbReference>
<dbReference type="AlphaFoldDB" id="A0A7X1AZI7"/>
<dbReference type="UniPathway" id="UPA00098">
    <property type="reaction ID" value="UER00360"/>
</dbReference>
<dbReference type="InterPro" id="IPR020593">
    <property type="entry name" value="G-glutamylP_reductase_CS"/>
</dbReference>
<comment type="catalytic activity">
    <reaction evidence="6 7">
        <text>L-glutamate 5-semialdehyde + phosphate + NADP(+) = L-glutamyl 5-phosphate + NADPH + H(+)</text>
        <dbReference type="Rhea" id="RHEA:19541"/>
        <dbReference type="ChEBI" id="CHEBI:15378"/>
        <dbReference type="ChEBI" id="CHEBI:43474"/>
        <dbReference type="ChEBI" id="CHEBI:57783"/>
        <dbReference type="ChEBI" id="CHEBI:58066"/>
        <dbReference type="ChEBI" id="CHEBI:58274"/>
        <dbReference type="ChEBI" id="CHEBI:58349"/>
        <dbReference type="EC" id="1.2.1.41"/>
    </reaction>
</comment>
<comment type="caution">
    <text evidence="9">The sequence shown here is derived from an EMBL/GenBank/DDBJ whole genome shotgun (WGS) entry which is preliminary data.</text>
</comment>
<dbReference type="GO" id="GO:0004350">
    <property type="term" value="F:glutamate-5-semialdehyde dehydrogenase activity"/>
    <property type="evidence" value="ECO:0007669"/>
    <property type="project" value="UniProtKB-UniRule"/>
</dbReference>
<accession>A0A7X1AZI7</accession>
<dbReference type="EC" id="1.2.1.41" evidence="7"/>
<dbReference type="EMBL" id="JACHVA010000102">
    <property type="protein sequence ID" value="MBC2602860.1"/>
    <property type="molecule type" value="Genomic_DNA"/>
</dbReference>
<dbReference type="GO" id="GO:0005737">
    <property type="term" value="C:cytoplasm"/>
    <property type="evidence" value="ECO:0007669"/>
    <property type="project" value="UniProtKB-SubCell"/>
</dbReference>
<name>A0A7X1AZI7_9BACT</name>
<evidence type="ECO:0000256" key="7">
    <source>
        <dbReference type="HAMAP-Rule" id="MF_00412"/>
    </source>
</evidence>
<evidence type="ECO:0000313" key="9">
    <source>
        <dbReference type="EMBL" id="MBC2602860.1"/>
    </source>
</evidence>
<sequence>MFEEPESLDHLVQRIARQAREASYGVAVAKTEHKNAVLSRLATLIESSAEDLGAANEKDLAVGREQGLSKALLDRLALTPERIASMAEGVRQVASLPDPVGTEIGQLKPDSGIDIRKVRVPIGVVGIIYESRPNVTVDCAALCLKSGNACILRGGREAFHSNQALAALVRQALEEEGMDSNAVQLIPTTDRTALGFLLKQDQYVHCIVPRGGEGLIRYVVENSNIPVIKHFEGICSLYLDSEADLQMAREIAVNAKCQRPGVCNAIENLVVHRSFAAAHLAEIAQALANEGVELRADVEAGAILHRAGIGYRTAAEEDWSTEYLDLILSIRVVSSADEAISFINRYGSQHSDSIITTNEATARRFLRAVDSSTVYWNASTRFTDGYEFGLGAEIGISTDRLHARGPMGLEELCTYKYEVHGKGEVRK</sequence>
<dbReference type="NCBIfam" id="TIGR00407">
    <property type="entry name" value="proA"/>
    <property type="match status" value="1"/>
</dbReference>
<evidence type="ECO:0000256" key="4">
    <source>
        <dbReference type="ARBA" id="ARBA00022857"/>
    </source>
</evidence>
<dbReference type="GO" id="GO:0055129">
    <property type="term" value="P:L-proline biosynthetic process"/>
    <property type="evidence" value="ECO:0007669"/>
    <property type="project" value="UniProtKB-UniRule"/>
</dbReference>
<keyword evidence="5 7" id="KW-0560">Oxidoreductase</keyword>
<comment type="similarity">
    <text evidence="7">Belongs to the gamma-glutamyl phosphate reductase family.</text>
</comment>
<dbReference type="InterPro" id="IPR016162">
    <property type="entry name" value="Ald_DH_N"/>
</dbReference>
<comment type="function">
    <text evidence="7">Catalyzes the NADPH-dependent reduction of L-glutamate 5-phosphate into L-glutamate 5-semialdehyde and phosphate. The product spontaneously undergoes cyclization to form 1-pyrroline-5-carboxylate.</text>
</comment>
<keyword evidence="2 7" id="KW-0028">Amino-acid biosynthesis</keyword>
<dbReference type="InterPro" id="IPR016163">
    <property type="entry name" value="Ald_DH_C"/>
</dbReference>
<dbReference type="InterPro" id="IPR016161">
    <property type="entry name" value="Ald_DH/histidinol_DH"/>
</dbReference>
<dbReference type="HAMAP" id="MF_00412">
    <property type="entry name" value="ProA"/>
    <property type="match status" value="1"/>
</dbReference>
<evidence type="ECO:0000256" key="6">
    <source>
        <dbReference type="ARBA" id="ARBA00049024"/>
    </source>
</evidence>
<evidence type="ECO:0000313" key="10">
    <source>
        <dbReference type="Proteomes" id="UP000525652"/>
    </source>
</evidence>
<dbReference type="PIRSF" id="PIRSF000151">
    <property type="entry name" value="GPR"/>
    <property type="match status" value="1"/>
</dbReference>
<dbReference type="Gene3D" id="3.40.309.10">
    <property type="entry name" value="Aldehyde Dehydrogenase, Chain A, domain 2"/>
    <property type="match status" value="1"/>
</dbReference>
<dbReference type="PROSITE" id="PS01223">
    <property type="entry name" value="PROA"/>
    <property type="match status" value="1"/>
</dbReference>
<dbReference type="CDD" id="cd07079">
    <property type="entry name" value="ALDH_F18-19_ProA-GPR"/>
    <property type="match status" value="1"/>
</dbReference>
<keyword evidence="4 7" id="KW-0521">NADP</keyword>
<evidence type="ECO:0000256" key="1">
    <source>
        <dbReference type="ARBA" id="ARBA00004985"/>
    </source>
</evidence>
<dbReference type="Pfam" id="PF00171">
    <property type="entry name" value="Aldedh"/>
    <property type="match status" value="1"/>
</dbReference>
<dbReference type="Proteomes" id="UP000525652">
    <property type="component" value="Unassembled WGS sequence"/>
</dbReference>
<dbReference type="PANTHER" id="PTHR11063">
    <property type="entry name" value="GLUTAMATE SEMIALDEHYDE DEHYDROGENASE"/>
    <property type="match status" value="1"/>
</dbReference>
<feature type="domain" description="Aldehyde dehydrogenase" evidence="8">
    <location>
        <begin position="11"/>
        <end position="306"/>
    </location>
</feature>
<evidence type="ECO:0000256" key="5">
    <source>
        <dbReference type="ARBA" id="ARBA00023002"/>
    </source>
</evidence>
<gene>
    <name evidence="7" type="primary">proA</name>
    <name evidence="9" type="ORF">H5P30_13835</name>
</gene>
<comment type="pathway">
    <text evidence="1 7">Amino-acid biosynthesis; L-proline biosynthesis; L-glutamate 5-semialdehyde from L-glutamate: step 2/2.</text>
</comment>
<evidence type="ECO:0000256" key="2">
    <source>
        <dbReference type="ARBA" id="ARBA00022605"/>
    </source>
</evidence>
<comment type="subcellular location">
    <subcellularLocation>
        <location evidence="7">Cytoplasm</location>
    </subcellularLocation>
</comment>
<dbReference type="RefSeq" id="WP_185693526.1">
    <property type="nucleotide sequence ID" value="NZ_JACHVA010000102.1"/>
</dbReference>
<reference evidence="9 10" key="1">
    <citation type="submission" date="2020-07" db="EMBL/GenBank/DDBJ databases">
        <authorList>
            <person name="Feng X."/>
        </authorList>
    </citation>
    <scope>NUCLEOTIDE SEQUENCE [LARGE SCALE GENOMIC DNA]</scope>
    <source>
        <strain evidence="9 10">JCM14086</strain>
    </source>
</reference>
<proteinExistence type="inferred from homology"/>